<reference evidence="8 9" key="1">
    <citation type="submission" date="2019-06" db="EMBL/GenBank/DDBJ databases">
        <title>Sequencing the genomes of 1000 actinobacteria strains.</title>
        <authorList>
            <person name="Klenk H.-P."/>
        </authorList>
    </citation>
    <scope>NUCLEOTIDE SEQUENCE [LARGE SCALE GENOMIC DNA]</scope>
    <source>
        <strain evidence="8 9">DSM 8251</strain>
    </source>
</reference>
<sequence length="429" mass="47090">MSTMVPAKDDGSAALYLEAALSRYSVPEVAQALGRSPRTVKRWKADPLSIPALASSALRDLLTDPAIDNGRPGAHFTFIDLFAGIGGIRQGFMDAGGECIFSSEWNDFAKKTYLTNYPDDLLEGHEFRGDITAVNADDVPDHDVLLAGFPCQPFSIAGVSKKRSLGRAHGFEDATQGTLFFDVARIIDAKRPKAFLLENVKNLKSHDGGRTFAVIEHTLREELGYEVHTKVIDGAHFVPQHRERILIVGFRDGSDFTWNDVHLPAKGPTIESILHRTDGTEPVLEHDQGRFFNHESNRVHEKYTLTPRLWEYLQAYAAKHRAAGNGFGFGLAHNGSVTRTLSARYYKDGSEILIPQGTGTPRRLTPRECARLMGFKDNFVIPVSDTQAYKQFGNSVVVPVMEAVALAMAPHIRAAGSAGPAQPRLPDAS</sequence>
<dbReference type="EMBL" id="VFOR01000001">
    <property type="protein sequence ID" value="TQL62247.1"/>
    <property type="molecule type" value="Genomic_DNA"/>
</dbReference>
<dbReference type="EC" id="2.1.1.37" evidence="7"/>
<dbReference type="AlphaFoldDB" id="A0A542ZPJ9"/>
<keyword evidence="4" id="KW-0680">Restriction system</keyword>
<dbReference type="Gene3D" id="3.90.120.30">
    <property type="match status" value="1"/>
</dbReference>
<evidence type="ECO:0000256" key="6">
    <source>
        <dbReference type="RuleBase" id="RU000416"/>
    </source>
</evidence>
<dbReference type="Pfam" id="PF13384">
    <property type="entry name" value="HTH_23"/>
    <property type="match status" value="1"/>
</dbReference>
<keyword evidence="1 5" id="KW-0489">Methyltransferase</keyword>
<comment type="caution">
    <text evidence="8">The sequence shown here is derived from an EMBL/GenBank/DDBJ whole genome shotgun (WGS) entry which is preliminary data.</text>
</comment>
<evidence type="ECO:0000256" key="1">
    <source>
        <dbReference type="ARBA" id="ARBA00022603"/>
    </source>
</evidence>
<organism evidence="8 9">
    <name type="scientific">Propioniferax innocua</name>
    <dbReference type="NCBI Taxonomy" id="1753"/>
    <lineage>
        <taxon>Bacteria</taxon>
        <taxon>Bacillati</taxon>
        <taxon>Actinomycetota</taxon>
        <taxon>Actinomycetes</taxon>
        <taxon>Propionibacteriales</taxon>
        <taxon>Propionibacteriaceae</taxon>
        <taxon>Propioniferax</taxon>
    </lineage>
</organism>
<accession>A0A542ZPJ9</accession>
<keyword evidence="9" id="KW-1185">Reference proteome</keyword>
<dbReference type="PROSITE" id="PS51679">
    <property type="entry name" value="SAM_MT_C5"/>
    <property type="match status" value="1"/>
</dbReference>
<proteinExistence type="inferred from homology"/>
<keyword evidence="2 5" id="KW-0808">Transferase</keyword>
<comment type="catalytic activity">
    <reaction evidence="7">
        <text>a 2'-deoxycytidine in DNA + S-adenosyl-L-methionine = a 5-methyl-2'-deoxycytidine in DNA + S-adenosyl-L-homocysteine + H(+)</text>
        <dbReference type="Rhea" id="RHEA:13681"/>
        <dbReference type="Rhea" id="RHEA-COMP:11369"/>
        <dbReference type="Rhea" id="RHEA-COMP:11370"/>
        <dbReference type="ChEBI" id="CHEBI:15378"/>
        <dbReference type="ChEBI" id="CHEBI:57856"/>
        <dbReference type="ChEBI" id="CHEBI:59789"/>
        <dbReference type="ChEBI" id="CHEBI:85452"/>
        <dbReference type="ChEBI" id="CHEBI:85454"/>
        <dbReference type="EC" id="2.1.1.37"/>
    </reaction>
</comment>
<dbReference type="PANTHER" id="PTHR46098">
    <property type="entry name" value="TRNA (CYTOSINE(38)-C(5))-METHYLTRANSFERASE"/>
    <property type="match status" value="1"/>
</dbReference>
<evidence type="ECO:0000256" key="5">
    <source>
        <dbReference type="PROSITE-ProRule" id="PRU01016"/>
    </source>
</evidence>
<evidence type="ECO:0000256" key="2">
    <source>
        <dbReference type="ARBA" id="ARBA00022679"/>
    </source>
</evidence>
<dbReference type="InterPro" id="IPR001525">
    <property type="entry name" value="C5_MeTfrase"/>
</dbReference>
<dbReference type="InterPro" id="IPR031303">
    <property type="entry name" value="C5_meth_CS"/>
</dbReference>
<dbReference type="InterPro" id="IPR029063">
    <property type="entry name" value="SAM-dependent_MTases_sf"/>
</dbReference>
<dbReference type="GO" id="GO:0003886">
    <property type="term" value="F:DNA (cytosine-5-)-methyltransferase activity"/>
    <property type="evidence" value="ECO:0007669"/>
    <property type="project" value="UniProtKB-EC"/>
</dbReference>
<dbReference type="Proteomes" id="UP000316196">
    <property type="component" value="Unassembled WGS sequence"/>
</dbReference>
<dbReference type="PRINTS" id="PR00105">
    <property type="entry name" value="C5METTRFRASE"/>
</dbReference>
<gene>
    <name evidence="8" type="ORF">FB460_0016</name>
</gene>
<feature type="active site" evidence="5">
    <location>
        <position position="151"/>
    </location>
</feature>
<dbReference type="SUPFAM" id="SSF53335">
    <property type="entry name" value="S-adenosyl-L-methionine-dependent methyltransferases"/>
    <property type="match status" value="1"/>
</dbReference>
<evidence type="ECO:0000256" key="4">
    <source>
        <dbReference type="ARBA" id="ARBA00022747"/>
    </source>
</evidence>
<protein>
    <recommendedName>
        <fullName evidence="7">Cytosine-specific methyltransferase</fullName>
        <ecNumber evidence="7">2.1.1.37</ecNumber>
    </recommendedName>
</protein>
<dbReference type="NCBIfam" id="TIGR00675">
    <property type="entry name" value="dcm"/>
    <property type="match status" value="1"/>
</dbReference>
<evidence type="ECO:0000256" key="3">
    <source>
        <dbReference type="ARBA" id="ARBA00022691"/>
    </source>
</evidence>
<dbReference type="Pfam" id="PF00145">
    <property type="entry name" value="DNA_methylase"/>
    <property type="match status" value="1"/>
</dbReference>
<dbReference type="PROSITE" id="PS00094">
    <property type="entry name" value="C5_MTASE_1"/>
    <property type="match status" value="1"/>
</dbReference>
<name>A0A542ZPJ9_9ACTN</name>
<dbReference type="PROSITE" id="PS00095">
    <property type="entry name" value="C5_MTASE_2"/>
    <property type="match status" value="1"/>
</dbReference>
<dbReference type="InterPro" id="IPR018117">
    <property type="entry name" value="C5_DNA_meth_AS"/>
</dbReference>
<dbReference type="RefSeq" id="WP_170209874.1">
    <property type="nucleotide sequence ID" value="NZ_BAAAMD010000003.1"/>
</dbReference>
<dbReference type="CDD" id="cd00315">
    <property type="entry name" value="Cyt_C5_DNA_methylase"/>
    <property type="match status" value="1"/>
</dbReference>
<comment type="similarity">
    <text evidence="5 6">Belongs to the class I-like SAM-binding methyltransferase superfamily. C5-methyltransferase family.</text>
</comment>
<dbReference type="GO" id="GO:0009307">
    <property type="term" value="P:DNA restriction-modification system"/>
    <property type="evidence" value="ECO:0007669"/>
    <property type="project" value="UniProtKB-KW"/>
</dbReference>
<evidence type="ECO:0000313" key="8">
    <source>
        <dbReference type="EMBL" id="TQL62247.1"/>
    </source>
</evidence>
<evidence type="ECO:0000313" key="9">
    <source>
        <dbReference type="Proteomes" id="UP000316196"/>
    </source>
</evidence>
<dbReference type="Gene3D" id="3.40.50.150">
    <property type="entry name" value="Vaccinia Virus protein VP39"/>
    <property type="match status" value="1"/>
</dbReference>
<dbReference type="InterPro" id="IPR050750">
    <property type="entry name" value="C5-MTase"/>
</dbReference>
<evidence type="ECO:0000256" key="7">
    <source>
        <dbReference type="RuleBase" id="RU000417"/>
    </source>
</evidence>
<dbReference type="GO" id="GO:0032259">
    <property type="term" value="P:methylation"/>
    <property type="evidence" value="ECO:0007669"/>
    <property type="project" value="UniProtKB-KW"/>
</dbReference>
<dbReference type="PANTHER" id="PTHR46098:SF1">
    <property type="entry name" value="TRNA (CYTOSINE(38)-C(5))-METHYLTRANSFERASE"/>
    <property type="match status" value="1"/>
</dbReference>
<keyword evidence="3 5" id="KW-0949">S-adenosyl-L-methionine</keyword>